<dbReference type="InterPro" id="IPR052336">
    <property type="entry name" value="MlaD_Phospholipid_Transporter"/>
</dbReference>
<organism evidence="4 5">
    <name type="scientific">Candidatus Nucleicultrix amoebiphila FS5</name>
    <dbReference type="NCBI Taxonomy" id="1414854"/>
    <lineage>
        <taxon>Bacteria</taxon>
        <taxon>Pseudomonadati</taxon>
        <taxon>Pseudomonadota</taxon>
        <taxon>Alphaproteobacteria</taxon>
        <taxon>Holosporales</taxon>
        <taxon>Candidatus Nucleicultricaceae</taxon>
        <taxon>Candidatus Nucleicultrix</taxon>
    </lineage>
</organism>
<feature type="transmembrane region" description="Helical" evidence="2">
    <location>
        <begin position="6"/>
        <end position="26"/>
    </location>
</feature>
<dbReference type="AlphaFoldDB" id="A0A1W6N411"/>
<keyword evidence="2" id="KW-0812">Transmembrane</keyword>
<evidence type="ECO:0000313" key="5">
    <source>
        <dbReference type="Proteomes" id="UP000237351"/>
    </source>
</evidence>
<dbReference type="PANTHER" id="PTHR33371">
    <property type="entry name" value="INTERMEMBRANE PHOSPHOLIPID TRANSPORT SYSTEM BINDING PROTEIN MLAD-RELATED"/>
    <property type="match status" value="1"/>
</dbReference>
<feature type="compositionally biased region" description="Basic and acidic residues" evidence="1">
    <location>
        <begin position="148"/>
        <end position="159"/>
    </location>
</feature>
<dbReference type="OrthoDB" id="7164001at2"/>
<dbReference type="Pfam" id="PF02470">
    <property type="entry name" value="MlaD"/>
    <property type="match status" value="1"/>
</dbReference>
<dbReference type="InterPro" id="IPR030970">
    <property type="entry name" value="ABC_MlaD"/>
</dbReference>
<feature type="domain" description="Mce/MlaD" evidence="3">
    <location>
        <begin position="36"/>
        <end position="113"/>
    </location>
</feature>
<name>A0A1W6N411_9PROT</name>
<gene>
    <name evidence="4" type="ORF">GQ61_03690</name>
</gene>
<evidence type="ECO:0000256" key="2">
    <source>
        <dbReference type="SAM" id="Phobius"/>
    </source>
</evidence>
<dbReference type="NCBIfam" id="TIGR04430">
    <property type="entry name" value="OM_asym_MlaD"/>
    <property type="match status" value="1"/>
</dbReference>
<dbReference type="InterPro" id="IPR003399">
    <property type="entry name" value="Mce/MlaD"/>
</dbReference>
<accession>A0A1W6N411</accession>
<reference evidence="4 5" key="1">
    <citation type="submission" date="2014-06" db="EMBL/GenBank/DDBJ databases">
        <title>The genome of the endonuclear symbiont Nucleicultrix amoebiphila.</title>
        <authorList>
            <person name="Schulz F."/>
            <person name="Horn M."/>
        </authorList>
    </citation>
    <scope>NUCLEOTIDE SEQUENCE [LARGE SCALE GENOMIC DNA]</scope>
    <source>
        <strain evidence="4 5">FS5</strain>
    </source>
</reference>
<protein>
    <recommendedName>
        <fullName evidence="3">Mce/MlaD domain-containing protein</fullName>
    </recommendedName>
</protein>
<proteinExistence type="predicted"/>
<dbReference type="Proteomes" id="UP000237351">
    <property type="component" value="Chromosome"/>
</dbReference>
<evidence type="ECO:0000256" key="1">
    <source>
        <dbReference type="SAM" id="MobiDB-lite"/>
    </source>
</evidence>
<dbReference type="RefSeq" id="WP_085784002.1">
    <property type="nucleotide sequence ID" value="NZ_CP008743.1"/>
</dbReference>
<keyword evidence="5" id="KW-1185">Reference proteome</keyword>
<feature type="region of interest" description="Disordered" evidence="1">
    <location>
        <begin position="146"/>
        <end position="178"/>
    </location>
</feature>
<keyword evidence="2" id="KW-1133">Transmembrane helix</keyword>
<keyword evidence="2" id="KW-0472">Membrane</keyword>
<evidence type="ECO:0000259" key="3">
    <source>
        <dbReference type="Pfam" id="PF02470"/>
    </source>
</evidence>
<dbReference type="GO" id="GO:0015914">
    <property type="term" value="P:phospholipid transport"/>
    <property type="evidence" value="ECO:0007669"/>
    <property type="project" value="InterPro"/>
</dbReference>
<dbReference type="STRING" id="1414854.GQ61_03690"/>
<sequence>MRTNLIETIMGAVVLAVAVFFLVFAYTSSRVRPNGGNIFHARFDRVDGLKIGSDVRMSGVKVGSVQKVRIDPKNFFALVELSVEPQISLPKDTSAEIVTDGFLGGKYMALVPGGDDENIKPGGDIIYTQSSVSLEAMIGQLIFNNKSTKKEGDSGEGKAGHSSATVPTTEASGPSPNA</sequence>
<evidence type="ECO:0000313" key="4">
    <source>
        <dbReference type="EMBL" id="ARN84562.1"/>
    </source>
</evidence>
<dbReference type="EMBL" id="CP008743">
    <property type="protein sequence ID" value="ARN84562.1"/>
    <property type="molecule type" value="Genomic_DNA"/>
</dbReference>
<feature type="compositionally biased region" description="Polar residues" evidence="1">
    <location>
        <begin position="162"/>
        <end position="178"/>
    </location>
</feature>
<dbReference type="KEGG" id="naf:GQ61_03690"/>
<dbReference type="PANTHER" id="PTHR33371:SF4">
    <property type="entry name" value="INTERMEMBRANE PHOSPHOLIPID TRANSPORT SYSTEM BINDING PROTEIN MLAD"/>
    <property type="match status" value="1"/>
</dbReference>